<evidence type="ECO:0000256" key="1">
    <source>
        <dbReference type="ARBA" id="ARBA00004555"/>
    </source>
</evidence>
<dbReference type="Pfam" id="PF02883">
    <property type="entry name" value="Alpha_adaptinC2"/>
    <property type="match status" value="1"/>
</dbReference>
<evidence type="ECO:0000256" key="5">
    <source>
        <dbReference type="SAM" id="MobiDB-lite"/>
    </source>
</evidence>
<protein>
    <submittedName>
        <fullName evidence="8">ADP-ribosylation factor-binding GGA2</fullName>
    </submittedName>
</protein>
<evidence type="ECO:0000256" key="4">
    <source>
        <dbReference type="ARBA" id="ARBA00023034"/>
    </source>
</evidence>
<comment type="caution">
    <text evidence="8">The sequence shown here is derived from an EMBL/GenBank/DDBJ whole genome shotgun (WGS) entry which is preliminary data.</text>
</comment>
<dbReference type="Pfam" id="PF03127">
    <property type="entry name" value="GAT"/>
    <property type="match status" value="1"/>
</dbReference>
<name>A0A8H5MJH3_9HYPO</name>
<dbReference type="InterPro" id="IPR052653">
    <property type="entry name" value="ARF-binding"/>
</dbReference>
<proteinExistence type="predicted"/>
<dbReference type="GO" id="GO:0043130">
    <property type="term" value="F:ubiquitin binding"/>
    <property type="evidence" value="ECO:0007669"/>
    <property type="project" value="InterPro"/>
</dbReference>
<dbReference type="PROSITE" id="PS50909">
    <property type="entry name" value="GAT"/>
    <property type="match status" value="1"/>
</dbReference>
<feature type="domain" description="GAT" evidence="7">
    <location>
        <begin position="1"/>
        <end position="57"/>
    </location>
</feature>
<dbReference type="PANTHER" id="PTHR47180">
    <property type="entry name" value="ADP-RIBOSYLATION FACTOR-BINDING PROTEIN GGA1-RELATED"/>
    <property type="match status" value="1"/>
</dbReference>
<dbReference type="GO" id="GO:0005802">
    <property type="term" value="C:trans-Golgi network"/>
    <property type="evidence" value="ECO:0007669"/>
    <property type="project" value="TreeGrafter"/>
</dbReference>
<dbReference type="AlphaFoldDB" id="A0A8H5MJH3"/>
<dbReference type="InterPro" id="IPR013041">
    <property type="entry name" value="Clathrin_app_Ig-like_sf"/>
</dbReference>
<keyword evidence="4" id="KW-0333">Golgi apparatus</keyword>
<dbReference type="GO" id="GO:0005829">
    <property type="term" value="C:cytosol"/>
    <property type="evidence" value="ECO:0007669"/>
    <property type="project" value="GOC"/>
</dbReference>
<dbReference type="Gene3D" id="2.60.40.1230">
    <property type="match status" value="1"/>
</dbReference>
<dbReference type="Proteomes" id="UP000574317">
    <property type="component" value="Unassembled WGS sequence"/>
</dbReference>
<dbReference type="GO" id="GO:0035091">
    <property type="term" value="F:phosphatidylinositol binding"/>
    <property type="evidence" value="ECO:0007669"/>
    <property type="project" value="InterPro"/>
</dbReference>
<dbReference type="InterPro" id="IPR008153">
    <property type="entry name" value="GAE_dom"/>
</dbReference>
<keyword evidence="3" id="KW-0653">Protein transport</keyword>
<dbReference type="Gene3D" id="1.20.58.160">
    <property type="match status" value="1"/>
</dbReference>
<dbReference type="SUPFAM" id="SSF49348">
    <property type="entry name" value="Clathrin adaptor appendage domain"/>
    <property type="match status" value="1"/>
</dbReference>
<feature type="compositionally biased region" description="Polar residues" evidence="5">
    <location>
        <begin position="157"/>
        <end position="171"/>
    </location>
</feature>
<reference evidence="8 9" key="1">
    <citation type="submission" date="2020-05" db="EMBL/GenBank/DDBJ databases">
        <title>Identification and distribution of gene clusters putatively required for synthesis of sphingolipid metabolism inhibitors in phylogenetically diverse species of the filamentous fungus Fusarium.</title>
        <authorList>
            <person name="Kim H.-S."/>
            <person name="Busman M."/>
            <person name="Brown D.W."/>
            <person name="Divon H."/>
            <person name="Uhlig S."/>
            <person name="Proctor R.H."/>
        </authorList>
    </citation>
    <scope>NUCLEOTIDE SEQUENCE [LARGE SCALE GENOMIC DNA]</scope>
    <source>
        <strain evidence="8 9">NRRL 25196</strain>
    </source>
</reference>
<feature type="compositionally biased region" description="Low complexity" evidence="5">
    <location>
        <begin position="188"/>
        <end position="200"/>
    </location>
</feature>
<dbReference type="PANTHER" id="PTHR47180:SF1">
    <property type="entry name" value="ADP-RIBOSYLATION FACTOR-BINDING PROTEIN GGA1-RELATED"/>
    <property type="match status" value="1"/>
</dbReference>
<evidence type="ECO:0000256" key="3">
    <source>
        <dbReference type="ARBA" id="ARBA00022927"/>
    </source>
</evidence>
<evidence type="ECO:0000313" key="9">
    <source>
        <dbReference type="Proteomes" id="UP000574317"/>
    </source>
</evidence>
<dbReference type="GO" id="GO:0006896">
    <property type="term" value="P:Golgi to vacuole transport"/>
    <property type="evidence" value="ECO:0007669"/>
    <property type="project" value="TreeGrafter"/>
</dbReference>
<feature type="domain" description="GAE" evidence="6">
    <location>
        <begin position="256"/>
        <end position="376"/>
    </location>
</feature>
<evidence type="ECO:0000256" key="2">
    <source>
        <dbReference type="ARBA" id="ARBA00022448"/>
    </source>
</evidence>
<keyword evidence="9" id="KW-1185">Reference proteome</keyword>
<evidence type="ECO:0000313" key="8">
    <source>
        <dbReference type="EMBL" id="KAF5530993.1"/>
    </source>
</evidence>
<dbReference type="InterPro" id="IPR008152">
    <property type="entry name" value="Clathrin_a/b/g-adaptin_app_Ig"/>
</dbReference>
<dbReference type="InterPro" id="IPR038425">
    <property type="entry name" value="GAT_sf"/>
</dbReference>
<evidence type="ECO:0000259" key="6">
    <source>
        <dbReference type="PROSITE" id="PS50180"/>
    </source>
</evidence>
<feature type="region of interest" description="Disordered" evidence="5">
    <location>
        <begin position="153"/>
        <end position="261"/>
    </location>
</feature>
<organism evidence="8 9">
    <name type="scientific">Fusarium napiforme</name>
    <dbReference type="NCBI Taxonomy" id="42672"/>
    <lineage>
        <taxon>Eukaryota</taxon>
        <taxon>Fungi</taxon>
        <taxon>Dikarya</taxon>
        <taxon>Ascomycota</taxon>
        <taxon>Pezizomycotina</taxon>
        <taxon>Sordariomycetes</taxon>
        <taxon>Hypocreomycetidae</taxon>
        <taxon>Hypocreales</taxon>
        <taxon>Nectriaceae</taxon>
        <taxon>Fusarium</taxon>
        <taxon>Fusarium fujikuroi species complex</taxon>
    </lineage>
</organism>
<dbReference type="InterPro" id="IPR004152">
    <property type="entry name" value="GAT_dom"/>
</dbReference>
<sequence length="378" mass="39796">MEDGDVFSELAAALQSAQPKIQKMCEEESDDHEAVAKLLEINDSIHRTAERYKLMKKGDIEGAAKVAAGGPPPSAAGATASSSSAANELSLIDFDVDASSNGAQSSNAAAPSASAGGFENDLLGLDIGGESSSFGQGGGIALGFGANQNIPGPALLSSMTQDNSARGQVSTPTPPPFSQFASFSQPVSQSTTPQPHFQQQHPPPSQPASDPFAILGAGNFNSQRASPAPPQPQPAATANDDDEWNFSSALPPEPSKPKEHQAVVSNTNVKIEMIARRAPGNENAINIVFAFSNNVTQPIGELHFQLAVTKGYELQLKPQTGRDLAPQQNRGITQEVQIWHAGNRAQKVTSAKLRWRASYKTGEQTVNEMGEVNEFSLA</sequence>
<gene>
    <name evidence="8" type="ORF">FNAPI_13425</name>
</gene>
<accession>A0A8H5MJH3</accession>
<dbReference type="SMART" id="SM00809">
    <property type="entry name" value="Alpha_adaptinC2"/>
    <property type="match status" value="1"/>
</dbReference>
<dbReference type="SUPFAM" id="SSF89009">
    <property type="entry name" value="GAT-like domain"/>
    <property type="match status" value="1"/>
</dbReference>
<dbReference type="PROSITE" id="PS50180">
    <property type="entry name" value="GAE"/>
    <property type="match status" value="1"/>
</dbReference>
<keyword evidence="2" id="KW-0813">Transport</keyword>
<evidence type="ECO:0000259" key="7">
    <source>
        <dbReference type="PROSITE" id="PS50909"/>
    </source>
</evidence>
<dbReference type="GO" id="GO:0043328">
    <property type="term" value="P:protein transport to vacuole involved in ubiquitin-dependent protein catabolic process via the multivesicular body sorting pathway"/>
    <property type="evidence" value="ECO:0007669"/>
    <property type="project" value="TreeGrafter"/>
</dbReference>
<dbReference type="EMBL" id="JAAOAO010000824">
    <property type="protein sequence ID" value="KAF5530993.1"/>
    <property type="molecule type" value="Genomic_DNA"/>
</dbReference>
<comment type="subcellular location">
    <subcellularLocation>
        <location evidence="1">Golgi apparatus</location>
    </subcellularLocation>
</comment>
<dbReference type="GO" id="GO:0006895">
    <property type="term" value="P:Golgi to endosome transport"/>
    <property type="evidence" value="ECO:0007669"/>
    <property type="project" value="TreeGrafter"/>
</dbReference>